<dbReference type="EMBL" id="CAAALY010245646">
    <property type="protein sequence ID" value="VEL33356.1"/>
    <property type="molecule type" value="Genomic_DNA"/>
</dbReference>
<gene>
    <name evidence="1" type="ORF">PXEA_LOCUS26796</name>
</gene>
<reference evidence="1" key="1">
    <citation type="submission" date="2018-11" db="EMBL/GenBank/DDBJ databases">
        <authorList>
            <consortium name="Pathogen Informatics"/>
        </authorList>
    </citation>
    <scope>NUCLEOTIDE SEQUENCE</scope>
</reference>
<organism evidence="1 2">
    <name type="scientific">Protopolystoma xenopodis</name>
    <dbReference type="NCBI Taxonomy" id="117903"/>
    <lineage>
        <taxon>Eukaryota</taxon>
        <taxon>Metazoa</taxon>
        <taxon>Spiralia</taxon>
        <taxon>Lophotrochozoa</taxon>
        <taxon>Platyhelminthes</taxon>
        <taxon>Monogenea</taxon>
        <taxon>Polyopisthocotylea</taxon>
        <taxon>Polystomatidea</taxon>
        <taxon>Polystomatidae</taxon>
        <taxon>Protopolystoma</taxon>
    </lineage>
</organism>
<dbReference type="OrthoDB" id="1978583at2759"/>
<proteinExistence type="predicted"/>
<evidence type="ECO:0000313" key="2">
    <source>
        <dbReference type="Proteomes" id="UP000784294"/>
    </source>
</evidence>
<accession>A0A3S5CMM5</accession>
<evidence type="ECO:0000313" key="1">
    <source>
        <dbReference type="EMBL" id="VEL33356.1"/>
    </source>
</evidence>
<keyword evidence="2" id="KW-1185">Reference proteome</keyword>
<dbReference type="AlphaFoldDB" id="A0A3S5CMM5"/>
<comment type="caution">
    <text evidence="1">The sequence shown here is derived from an EMBL/GenBank/DDBJ whole genome shotgun (WGS) entry which is preliminary data.</text>
</comment>
<dbReference type="Proteomes" id="UP000784294">
    <property type="component" value="Unassembled WGS sequence"/>
</dbReference>
<protein>
    <submittedName>
        <fullName evidence="1">Uncharacterized protein</fullName>
    </submittedName>
</protein>
<sequence>MTWPAVNASKPVVGSSRKRTVGSVINSIPILVRFLSPPDTPLINSVPICDKQCEIKQKHLVICKTEVFAVSTSHRYVTKMKPGDLIFPVPSSFQVGIANCTSRWNLDFISASLLAEFIHFSGTPLKYMIRHLFETPS</sequence>
<name>A0A3S5CMM5_9PLAT</name>